<organism evidence="1 2">
    <name type="scientific">Aurantiacibacter atlanticus</name>
    <dbReference type="NCBI Taxonomy" id="1648404"/>
    <lineage>
        <taxon>Bacteria</taxon>
        <taxon>Pseudomonadati</taxon>
        <taxon>Pseudomonadota</taxon>
        <taxon>Alphaproteobacteria</taxon>
        <taxon>Sphingomonadales</taxon>
        <taxon>Erythrobacteraceae</taxon>
        <taxon>Aurantiacibacter</taxon>
    </lineage>
</organism>
<reference evidence="2" key="2">
    <citation type="submission" date="2015-04" db="EMBL/GenBank/DDBJ databases">
        <title>The complete genome sequence of Erythrobacter sp. s21-N3.</title>
        <authorList>
            <person name="Zhuang L."/>
            <person name="Liu Y."/>
            <person name="Shao Z."/>
        </authorList>
    </citation>
    <scope>NUCLEOTIDE SEQUENCE [LARGE SCALE GENOMIC DNA]</scope>
    <source>
        <strain evidence="2">s21-N3</strain>
    </source>
</reference>
<dbReference type="STRING" id="1648404.CP97_00345"/>
<gene>
    <name evidence="1" type="ORF">CP97_00345</name>
</gene>
<keyword evidence="2" id="KW-1185">Reference proteome</keyword>
<evidence type="ECO:0000313" key="1">
    <source>
        <dbReference type="EMBL" id="AKQ40830.2"/>
    </source>
</evidence>
<evidence type="ECO:0000313" key="2">
    <source>
        <dbReference type="Proteomes" id="UP000059113"/>
    </source>
</evidence>
<reference evidence="1 2" key="1">
    <citation type="journal article" date="2015" name="Int. J. Syst. Evol. Microbiol.">
        <title>Erythrobacter atlanticus sp. nov., a bacterium from ocean sediment able to degrade polycyclic aromatic hydrocarbons.</title>
        <authorList>
            <person name="Zhuang L."/>
            <person name="Liu Y."/>
            <person name="Wang L."/>
            <person name="Wang W."/>
            <person name="Shao Z."/>
        </authorList>
    </citation>
    <scope>NUCLEOTIDE SEQUENCE [LARGE SCALE GENOMIC DNA]</scope>
    <source>
        <strain evidence="2">s21-N3</strain>
    </source>
</reference>
<protein>
    <submittedName>
        <fullName evidence="1">Uncharacterized protein</fullName>
    </submittedName>
</protein>
<dbReference type="EMBL" id="CP011310">
    <property type="protein sequence ID" value="AKQ40830.2"/>
    <property type="molecule type" value="Genomic_DNA"/>
</dbReference>
<dbReference type="Proteomes" id="UP000059113">
    <property type="component" value="Chromosome"/>
</dbReference>
<proteinExistence type="predicted"/>
<sequence>MFVRDYEGGATGVIMPDSFGFDGQILTDGETTFYVGRHAGFSGQLNARSEVSDTSCKTLHLVKAQNVFAPLPPPDNSAELDNKDFSR</sequence>
<name>A0A0H4V8K3_9SPHN</name>
<dbReference type="AlphaFoldDB" id="A0A0H4V8K3"/>
<dbReference type="KEGG" id="ery:CP97_00345"/>
<accession>A0A0H4V8K3</accession>